<keyword evidence="8" id="KW-1185">Reference proteome</keyword>
<dbReference type="Proteomes" id="UP000471147">
    <property type="component" value="Unassembled WGS sequence"/>
</dbReference>
<dbReference type="PANTHER" id="PTHR45962">
    <property type="entry name" value="N-FATTY-ACYL-AMINO ACID SYNTHASE/HYDROLASE PM20D1"/>
    <property type="match status" value="1"/>
</dbReference>
<dbReference type="PROSITE" id="PS00759">
    <property type="entry name" value="ARGE_DAPE_CPG2_2"/>
    <property type="match status" value="1"/>
</dbReference>
<evidence type="ECO:0000256" key="1">
    <source>
        <dbReference type="ARBA" id="ARBA00006247"/>
    </source>
</evidence>
<evidence type="ECO:0000313" key="7">
    <source>
        <dbReference type="EMBL" id="MVZ98413.1"/>
    </source>
</evidence>
<dbReference type="Pfam" id="PF01546">
    <property type="entry name" value="Peptidase_M20"/>
    <property type="match status" value="1"/>
</dbReference>
<dbReference type="GO" id="GO:0008233">
    <property type="term" value="F:peptidase activity"/>
    <property type="evidence" value="ECO:0007669"/>
    <property type="project" value="UniProtKB-KW"/>
</dbReference>
<dbReference type="InterPro" id="IPR002933">
    <property type="entry name" value="Peptidase_M20"/>
</dbReference>
<dbReference type="SUPFAM" id="SSF53187">
    <property type="entry name" value="Zn-dependent exopeptidases"/>
    <property type="match status" value="1"/>
</dbReference>
<dbReference type="PANTHER" id="PTHR45962:SF1">
    <property type="entry name" value="N-FATTY-ACYL-AMINO ACID SYNTHASE_HYDROLASE PM20D1"/>
    <property type="match status" value="1"/>
</dbReference>
<accession>A0A6I4M241</accession>
<dbReference type="Gene3D" id="1.10.150.900">
    <property type="match status" value="1"/>
</dbReference>
<reference evidence="7 8" key="1">
    <citation type="submission" date="2019-01" db="EMBL/GenBank/DDBJ databases">
        <title>Sphingorhabdus lacus sp.nov., isolated from an oligotrophic freshwater lake.</title>
        <authorList>
            <person name="Park M."/>
        </authorList>
    </citation>
    <scope>NUCLEOTIDE SEQUENCE [LARGE SCALE GENOMIC DNA]</scope>
    <source>
        <strain evidence="7 8">IMCC26285</strain>
    </source>
</reference>
<name>A0A6I4M241_9SPHN</name>
<dbReference type="GO" id="GO:0006508">
    <property type="term" value="P:proteolysis"/>
    <property type="evidence" value="ECO:0007669"/>
    <property type="project" value="UniProtKB-KW"/>
</dbReference>
<dbReference type="Gene3D" id="3.40.630.10">
    <property type="entry name" value="Zn peptidases"/>
    <property type="match status" value="1"/>
</dbReference>
<keyword evidence="5" id="KW-0862">Zinc</keyword>
<dbReference type="InterPro" id="IPR001261">
    <property type="entry name" value="ArgE/DapE_CS"/>
</dbReference>
<dbReference type="InterPro" id="IPR011650">
    <property type="entry name" value="Peptidase_M20_dimer"/>
</dbReference>
<evidence type="ECO:0000256" key="5">
    <source>
        <dbReference type="ARBA" id="ARBA00022833"/>
    </source>
</evidence>
<dbReference type="GO" id="GO:0046872">
    <property type="term" value="F:metal ion binding"/>
    <property type="evidence" value="ECO:0007669"/>
    <property type="project" value="UniProtKB-KW"/>
</dbReference>
<dbReference type="AlphaFoldDB" id="A0A6I4M241"/>
<proteinExistence type="inferred from homology"/>
<organism evidence="7 8">
    <name type="scientific">Sphingorhabdus profundilacus</name>
    <dbReference type="NCBI Taxonomy" id="2509718"/>
    <lineage>
        <taxon>Bacteria</taxon>
        <taxon>Pseudomonadati</taxon>
        <taxon>Pseudomonadota</taxon>
        <taxon>Alphaproteobacteria</taxon>
        <taxon>Sphingomonadales</taxon>
        <taxon>Sphingomonadaceae</taxon>
        <taxon>Sphingorhabdus</taxon>
    </lineage>
</organism>
<evidence type="ECO:0000313" key="8">
    <source>
        <dbReference type="Proteomes" id="UP000471147"/>
    </source>
</evidence>
<gene>
    <name evidence="7" type="ORF">EUU23_11990</name>
</gene>
<feature type="domain" description="Peptidase M20 dimerisation" evidence="6">
    <location>
        <begin position="270"/>
        <end position="410"/>
    </location>
</feature>
<sequence length="519" mass="56706">MQSPTNCIRRAMVGSNLIAPCPACSKCSLRIIWPKAMVRVRKWQGRFREESDGALRESKMFRYISIAAALLVATTAQAQPQDAKLRAERDLFAKIVEIPTVEGQTAEFKKLTALLTAEFRKAGINNVVVKDHDGTQTLIARWPAEKPSGKKPILLMAHMDVVAAKESDWKYPPFKFREEGGYYLGRGSNDNKAGLTGILIALQYLRAEKFQTTRDIIVLFTGDEETSGNGSRRAGTEWRALIDAEYALNSDAGGGSVFPDGRVEAFGMQIAEKTYADYKLTATNRGGHSSVPRPDNAIYALANALTSLEHHRFEPMINDATRATFAALAKGDNGQYGELLKRFLADPKDRETADLLEAMDSGSTRTRCVATMLSGGHAPNALPQKAEATVNCRIFPGVKIEDVRQILQKLSGPDVTVTAVEGSQTPETSPTPLRDDIIDAYRAAVATRFKDAPVIPFQSAGATDGAFLRAQGIPVYGFGGLWGIVGQSEGTHGLNERVWTEGFHGQIPIWMEMLKRVAG</sequence>
<keyword evidence="2" id="KW-0645">Protease</keyword>
<evidence type="ECO:0000256" key="2">
    <source>
        <dbReference type="ARBA" id="ARBA00022670"/>
    </source>
</evidence>
<keyword evidence="3" id="KW-0479">Metal-binding</keyword>
<protein>
    <submittedName>
        <fullName evidence="7">M20/M25/M40 family metallo-hydrolase</fullName>
    </submittedName>
</protein>
<dbReference type="EMBL" id="SDWJ01000002">
    <property type="protein sequence ID" value="MVZ98413.1"/>
    <property type="molecule type" value="Genomic_DNA"/>
</dbReference>
<dbReference type="InterPro" id="IPR036264">
    <property type="entry name" value="Bact_exopeptidase_dim_dom"/>
</dbReference>
<dbReference type="Gene3D" id="3.30.70.360">
    <property type="match status" value="1"/>
</dbReference>
<dbReference type="SUPFAM" id="SSF55031">
    <property type="entry name" value="Bacterial exopeptidase dimerisation domain"/>
    <property type="match status" value="1"/>
</dbReference>
<dbReference type="InterPro" id="IPR047177">
    <property type="entry name" value="Pept_M20A"/>
</dbReference>
<evidence type="ECO:0000256" key="4">
    <source>
        <dbReference type="ARBA" id="ARBA00022801"/>
    </source>
</evidence>
<evidence type="ECO:0000256" key="3">
    <source>
        <dbReference type="ARBA" id="ARBA00022723"/>
    </source>
</evidence>
<keyword evidence="4 7" id="KW-0378">Hydrolase</keyword>
<comment type="similarity">
    <text evidence="1">Belongs to the peptidase M20A family.</text>
</comment>
<dbReference type="Pfam" id="PF07687">
    <property type="entry name" value="M20_dimer"/>
    <property type="match status" value="1"/>
</dbReference>
<dbReference type="PROSITE" id="PS00758">
    <property type="entry name" value="ARGE_DAPE_CPG2_1"/>
    <property type="match status" value="1"/>
</dbReference>
<dbReference type="NCBIfam" id="NF006596">
    <property type="entry name" value="PRK09133.1"/>
    <property type="match status" value="1"/>
</dbReference>
<comment type="caution">
    <text evidence="7">The sequence shown here is derived from an EMBL/GenBank/DDBJ whole genome shotgun (WGS) entry which is preliminary data.</text>
</comment>
<evidence type="ECO:0000259" key="6">
    <source>
        <dbReference type="Pfam" id="PF07687"/>
    </source>
</evidence>